<sequence>MGEYYVPDKIQSKYWPHLFKLATKNHRTKFYKHLKLLEVADEARRQLKTEMKIQYDARAEQQRNNPHIAYGLRRNSMHMFIRNTAINRFYNCNLMNSVLYGEKLVLDFGYDENMSYAERKKCVRQAAVVYGFNKVNRDPFHLYFCNLAPDSELDRQLCKAIGNLKTKDCLVTATSRSYLDCFQKEKLVYLSPDCKEDLRTFNCDDVYIIGGLVDQGHAERLTLAKAKREGLRMANLPLSFYFSSNIYAQSLNMDLVFKILLTLKNSNSWEKAFQYIPKNLFRDQVEASQIQDKNIVPRLFSRTFGEIASVLLAGCFPEKSEKL</sequence>
<keyword evidence="4" id="KW-0949">S-adenosyl-L-methionine</keyword>
<dbReference type="InterPro" id="IPR025812">
    <property type="entry name" value="Trm10_C_MTase_dom"/>
</dbReference>
<evidence type="ECO:0000256" key="5">
    <source>
        <dbReference type="ARBA" id="ARBA00022694"/>
    </source>
</evidence>
<evidence type="ECO:0000256" key="8">
    <source>
        <dbReference type="ARBA" id="ARBA00023128"/>
    </source>
</evidence>
<dbReference type="EnsemblMetazoa" id="SMAR012936-RA">
    <property type="protein sequence ID" value="SMAR012936-PA"/>
    <property type="gene ID" value="SMAR012936"/>
</dbReference>
<dbReference type="EMBL" id="JH432203">
    <property type="status" value="NOT_ANNOTATED_CDS"/>
    <property type="molecule type" value="Genomic_DNA"/>
</dbReference>
<dbReference type="InterPro" id="IPR038459">
    <property type="entry name" value="MT_TRM10-typ_sf"/>
</dbReference>
<comment type="subcellular location">
    <subcellularLocation>
        <location evidence="1">Mitochondrion</location>
    </subcellularLocation>
</comment>
<dbReference type="OMA" id="IADMEIM"/>
<keyword evidence="6" id="KW-0809">Transit peptide</keyword>
<evidence type="ECO:0000256" key="6">
    <source>
        <dbReference type="ARBA" id="ARBA00022946"/>
    </source>
</evidence>
<evidence type="ECO:0000256" key="4">
    <source>
        <dbReference type="ARBA" id="ARBA00022691"/>
    </source>
</evidence>
<dbReference type="HOGENOM" id="CLU_034384_3_0_1"/>
<dbReference type="PANTHER" id="PTHR13563">
    <property type="entry name" value="TRNA (GUANINE-9-) METHYLTRANSFERASE"/>
    <property type="match status" value="1"/>
</dbReference>
<dbReference type="GO" id="GO:0032259">
    <property type="term" value="P:methylation"/>
    <property type="evidence" value="ECO:0007669"/>
    <property type="project" value="UniProtKB-KW"/>
</dbReference>
<dbReference type="AlphaFoldDB" id="T1JGG3"/>
<feature type="domain" description="SAM-dependent MTase TRM10-type" evidence="10">
    <location>
        <begin position="90"/>
        <end position="283"/>
    </location>
</feature>
<evidence type="ECO:0000256" key="3">
    <source>
        <dbReference type="ARBA" id="ARBA00022679"/>
    </source>
</evidence>
<keyword evidence="8" id="KW-0496">Mitochondrion</keyword>
<dbReference type="InterPro" id="IPR028564">
    <property type="entry name" value="MT_TRM10-typ"/>
</dbReference>
<dbReference type="Gene3D" id="3.40.1280.30">
    <property type="match status" value="1"/>
</dbReference>
<name>T1JGG3_STRMM</name>
<keyword evidence="7" id="KW-0175">Coiled coil</keyword>
<keyword evidence="2" id="KW-0489">Methyltransferase</keyword>
<reference evidence="12" key="1">
    <citation type="submission" date="2011-05" db="EMBL/GenBank/DDBJ databases">
        <authorList>
            <person name="Richards S.R."/>
            <person name="Qu J."/>
            <person name="Jiang H."/>
            <person name="Jhangiani S.N."/>
            <person name="Agravi P."/>
            <person name="Goodspeed R."/>
            <person name="Gross S."/>
            <person name="Mandapat C."/>
            <person name="Jackson L."/>
            <person name="Mathew T."/>
            <person name="Pu L."/>
            <person name="Thornton R."/>
            <person name="Saada N."/>
            <person name="Wilczek-Boney K.B."/>
            <person name="Lee S."/>
            <person name="Kovar C."/>
            <person name="Wu Y."/>
            <person name="Scherer S.E."/>
            <person name="Worley K.C."/>
            <person name="Muzny D.M."/>
            <person name="Gibbs R."/>
        </authorList>
    </citation>
    <scope>NUCLEOTIDE SEQUENCE</scope>
    <source>
        <strain evidence="12">Brora</strain>
    </source>
</reference>
<evidence type="ECO:0000256" key="7">
    <source>
        <dbReference type="ARBA" id="ARBA00023054"/>
    </source>
</evidence>
<dbReference type="PROSITE" id="PS51675">
    <property type="entry name" value="SAM_MT_TRM10"/>
    <property type="match status" value="1"/>
</dbReference>
<evidence type="ECO:0000313" key="11">
    <source>
        <dbReference type="EnsemblMetazoa" id="SMAR012936-PA"/>
    </source>
</evidence>
<protein>
    <recommendedName>
        <fullName evidence="9">RNA (guanine-9-)-methyltransferase domain-containing protein 1</fullName>
    </recommendedName>
</protein>
<dbReference type="GO" id="GO:0005654">
    <property type="term" value="C:nucleoplasm"/>
    <property type="evidence" value="ECO:0007669"/>
    <property type="project" value="TreeGrafter"/>
</dbReference>
<organism evidence="11 12">
    <name type="scientific">Strigamia maritima</name>
    <name type="common">European centipede</name>
    <name type="synonym">Geophilus maritimus</name>
    <dbReference type="NCBI Taxonomy" id="126957"/>
    <lineage>
        <taxon>Eukaryota</taxon>
        <taxon>Metazoa</taxon>
        <taxon>Ecdysozoa</taxon>
        <taxon>Arthropoda</taxon>
        <taxon>Myriapoda</taxon>
        <taxon>Chilopoda</taxon>
        <taxon>Pleurostigmophora</taxon>
        <taxon>Geophilomorpha</taxon>
        <taxon>Linotaeniidae</taxon>
        <taxon>Strigamia</taxon>
    </lineage>
</organism>
<dbReference type="Proteomes" id="UP000014500">
    <property type="component" value="Unassembled WGS sequence"/>
</dbReference>
<dbReference type="PANTHER" id="PTHR13563:SF5">
    <property type="entry name" value="TRNA METHYLTRANSFERASE 10 HOMOLOG C"/>
    <property type="match status" value="1"/>
</dbReference>
<evidence type="ECO:0000256" key="1">
    <source>
        <dbReference type="ARBA" id="ARBA00004173"/>
    </source>
</evidence>
<evidence type="ECO:0000259" key="10">
    <source>
        <dbReference type="PROSITE" id="PS51675"/>
    </source>
</evidence>
<evidence type="ECO:0000256" key="2">
    <source>
        <dbReference type="ARBA" id="ARBA00022603"/>
    </source>
</evidence>
<dbReference type="PhylomeDB" id="T1JGG3"/>
<dbReference type="GO" id="GO:0097745">
    <property type="term" value="P:mitochondrial tRNA 5'-end processing"/>
    <property type="evidence" value="ECO:0007669"/>
    <property type="project" value="TreeGrafter"/>
</dbReference>
<proteinExistence type="predicted"/>
<reference evidence="11" key="2">
    <citation type="submission" date="2015-02" db="UniProtKB">
        <authorList>
            <consortium name="EnsemblMetazoa"/>
        </authorList>
    </citation>
    <scope>IDENTIFICATION</scope>
</reference>
<dbReference type="GO" id="GO:0005739">
    <property type="term" value="C:mitochondrion"/>
    <property type="evidence" value="ECO:0007669"/>
    <property type="project" value="UniProtKB-SubCell"/>
</dbReference>
<dbReference type="InterPro" id="IPR007356">
    <property type="entry name" value="tRNA_m1G_MeTrfase_euk"/>
</dbReference>
<accession>T1JGG3</accession>
<dbReference type="STRING" id="126957.T1JGG3"/>
<dbReference type="GO" id="GO:0070131">
    <property type="term" value="P:positive regulation of mitochondrial translation"/>
    <property type="evidence" value="ECO:0007669"/>
    <property type="project" value="TreeGrafter"/>
</dbReference>
<evidence type="ECO:0000313" key="12">
    <source>
        <dbReference type="Proteomes" id="UP000014500"/>
    </source>
</evidence>
<dbReference type="CDD" id="cd18102">
    <property type="entry name" value="Trm10_MRRP1"/>
    <property type="match status" value="1"/>
</dbReference>
<keyword evidence="12" id="KW-1185">Reference proteome</keyword>
<keyword evidence="3" id="KW-0808">Transferase</keyword>
<dbReference type="eggNOG" id="KOG2967">
    <property type="taxonomic scope" value="Eukaryota"/>
</dbReference>
<dbReference type="GO" id="GO:0000049">
    <property type="term" value="F:tRNA binding"/>
    <property type="evidence" value="ECO:0007669"/>
    <property type="project" value="TreeGrafter"/>
</dbReference>
<evidence type="ECO:0000256" key="9">
    <source>
        <dbReference type="ARBA" id="ARBA00029803"/>
    </source>
</evidence>
<dbReference type="GO" id="GO:0008168">
    <property type="term" value="F:methyltransferase activity"/>
    <property type="evidence" value="ECO:0007669"/>
    <property type="project" value="UniProtKB-KW"/>
</dbReference>
<keyword evidence="5" id="KW-0819">tRNA processing</keyword>